<proteinExistence type="predicted"/>
<dbReference type="PANTHER" id="PTHR43649">
    <property type="entry name" value="ARABINOSE-BINDING PROTEIN-RELATED"/>
    <property type="match status" value="1"/>
</dbReference>
<dbReference type="EMBL" id="JACXJA010000006">
    <property type="protein sequence ID" value="MBD2861547.1"/>
    <property type="molecule type" value="Genomic_DNA"/>
</dbReference>
<comment type="caution">
    <text evidence="2">The sequence shown here is derived from an EMBL/GenBank/DDBJ whole genome shotgun (WGS) entry which is preliminary data.</text>
</comment>
<dbReference type="Pfam" id="PF01547">
    <property type="entry name" value="SBP_bac_1"/>
    <property type="match status" value="1"/>
</dbReference>
<dbReference type="PANTHER" id="PTHR43649:SF12">
    <property type="entry name" value="DIACETYLCHITOBIOSE BINDING PROTEIN DASA"/>
    <property type="match status" value="1"/>
</dbReference>
<keyword evidence="1" id="KW-0732">Signal</keyword>
<accession>A0A927C7N7</accession>
<sequence length="444" mass="49127">MKAGKAATMKSILAGFCILPALAGCGPAKETVEKAAEKATEKAEAFDTSPVKLSLFPAVGIEEKDVSRLFIEPVKKKYPHIDIELLKPGKGTMIQDLVAAGQPPDLLYTWNGGLSTFQAYDLLYDMTPLAARHGADLSRFEPVVLDSIRVLSGQRELYALPFTVQFNAIYYNKDLFDRFGVPYPSDGMTWEETIELAKRVTRSEGGVSYRGLDPEAVSRLSKPLGITYVNSGNERSAIDTDEWRRLFELARSIYSIPGNKPGNFLNANAKPAFLKDQNLAMITTINLLNLALEEAAAGGLNWDVAQYPSYKEKPNVYGHVDAHVLAITKTSKHKDQAMQVLQVVTSDEVQLLSARTTARLSPLQNPEMKKQLGADMPFLKGKRLESIFKSSPVPAPAYSRYEDSAVNQIVLKSFEDYFNGQDLNSALRDADQKINRHIEDSKSK</sequence>
<reference evidence="2" key="1">
    <citation type="submission" date="2020-09" db="EMBL/GenBank/DDBJ databases">
        <title>A novel bacterium of genus Paenibacillus, isolated from South China Sea.</title>
        <authorList>
            <person name="Huang H."/>
            <person name="Mo K."/>
            <person name="Hu Y."/>
        </authorList>
    </citation>
    <scope>NUCLEOTIDE SEQUENCE</scope>
    <source>
        <strain evidence="2">IB182363</strain>
    </source>
</reference>
<gene>
    <name evidence="2" type="ORF">IDH45_06025</name>
</gene>
<evidence type="ECO:0000256" key="1">
    <source>
        <dbReference type="SAM" id="SignalP"/>
    </source>
</evidence>
<name>A0A927C7N7_9BACL</name>
<dbReference type="PROSITE" id="PS51257">
    <property type="entry name" value="PROKAR_LIPOPROTEIN"/>
    <property type="match status" value="1"/>
</dbReference>
<dbReference type="RefSeq" id="WP_190925665.1">
    <property type="nucleotide sequence ID" value="NZ_JACXJA010000006.1"/>
</dbReference>
<keyword evidence="3" id="KW-1185">Reference proteome</keyword>
<dbReference type="Gene3D" id="3.40.190.10">
    <property type="entry name" value="Periplasmic binding protein-like II"/>
    <property type="match status" value="1"/>
</dbReference>
<dbReference type="AlphaFoldDB" id="A0A927C7N7"/>
<dbReference type="Proteomes" id="UP000639396">
    <property type="component" value="Unassembled WGS sequence"/>
</dbReference>
<dbReference type="SUPFAM" id="SSF53850">
    <property type="entry name" value="Periplasmic binding protein-like II"/>
    <property type="match status" value="1"/>
</dbReference>
<feature type="chain" id="PRO_5039563960" evidence="1">
    <location>
        <begin position="24"/>
        <end position="444"/>
    </location>
</feature>
<feature type="signal peptide" evidence="1">
    <location>
        <begin position="1"/>
        <end position="23"/>
    </location>
</feature>
<dbReference type="InterPro" id="IPR006059">
    <property type="entry name" value="SBP"/>
</dbReference>
<evidence type="ECO:0000313" key="3">
    <source>
        <dbReference type="Proteomes" id="UP000639396"/>
    </source>
</evidence>
<dbReference type="InterPro" id="IPR050490">
    <property type="entry name" value="Bact_solute-bd_prot1"/>
</dbReference>
<protein>
    <submittedName>
        <fullName evidence="2">Extracellular solute-binding protein</fullName>
    </submittedName>
</protein>
<organism evidence="2 3">
    <name type="scientific">Paenibacillus oceani</name>
    <dbReference type="NCBI Taxonomy" id="2772510"/>
    <lineage>
        <taxon>Bacteria</taxon>
        <taxon>Bacillati</taxon>
        <taxon>Bacillota</taxon>
        <taxon>Bacilli</taxon>
        <taxon>Bacillales</taxon>
        <taxon>Paenibacillaceae</taxon>
        <taxon>Paenibacillus</taxon>
    </lineage>
</organism>
<evidence type="ECO:0000313" key="2">
    <source>
        <dbReference type="EMBL" id="MBD2861547.1"/>
    </source>
</evidence>